<organism evidence="1 2">
    <name type="scientific">Hypholoma sublateritium (strain FD-334 SS-4)</name>
    <dbReference type="NCBI Taxonomy" id="945553"/>
    <lineage>
        <taxon>Eukaryota</taxon>
        <taxon>Fungi</taxon>
        <taxon>Dikarya</taxon>
        <taxon>Basidiomycota</taxon>
        <taxon>Agaricomycotina</taxon>
        <taxon>Agaricomycetes</taxon>
        <taxon>Agaricomycetidae</taxon>
        <taxon>Agaricales</taxon>
        <taxon>Agaricineae</taxon>
        <taxon>Strophariaceae</taxon>
        <taxon>Hypholoma</taxon>
    </lineage>
</organism>
<dbReference type="AlphaFoldDB" id="A0A0D2LUR5"/>
<gene>
    <name evidence="1" type="ORF">HYPSUDRAFT_431113</name>
</gene>
<dbReference type="EMBL" id="KN817674">
    <property type="protein sequence ID" value="KJA14568.1"/>
    <property type="molecule type" value="Genomic_DNA"/>
</dbReference>
<name>A0A0D2LUR5_HYPSF</name>
<protein>
    <submittedName>
        <fullName evidence="1">Uncharacterized protein</fullName>
    </submittedName>
</protein>
<proteinExistence type="predicted"/>
<dbReference type="Proteomes" id="UP000054270">
    <property type="component" value="Unassembled WGS sequence"/>
</dbReference>
<keyword evidence="2" id="KW-1185">Reference proteome</keyword>
<evidence type="ECO:0000313" key="2">
    <source>
        <dbReference type="Proteomes" id="UP000054270"/>
    </source>
</evidence>
<sequence>MYTSRSRFRLGAAVALVTSKRQTSSAVGVQMHACDYSDAKHSHTFALLRMDNYLNPHIPQAAALFSLADSLLAHVYIYIYITLDLAARTCISPPADYVTDDRFLRGKKGQELMNPGH</sequence>
<reference evidence="2" key="1">
    <citation type="submission" date="2014-04" db="EMBL/GenBank/DDBJ databases">
        <title>Evolutionary Origins and Diversification of the Mycorrhizal Mutualists.</title>
        <authorList>
            <consortium name="DOE Joint Genome Institute"/>
            <consortium name="Mycorrhizal Genomics Consortium"/>
            <person name="Kohler A."/>
            <person name="Kuo A."/>
            <person name="Nagy L.G."/>
            <person name="Floudas D."/>
            <person name="Copeland A."/>
            <person name="Barry K.W."/>
            <person name="Cichocki N."/>
            <person name="Veneault-Fourrey C."/>
            <person name="LaButti K."/>
            <person name="Lindquist E.A."/>
            <person name="Lipzen A."/>
            <person name="Lundell T."/>
            <person name="Morin E."/>
            <person name="Murat C."/>
            <person name="Riley R."/>
            <person name="Ohm R."/>
            <person name="Sun H."/>
            <person name="Tunlid A."/>
            <person name="Henrissat B."/>
            <person name="Grigoriev I.V."/>
            <person name="Hibbett D.S."/>
            <person name="Martin F."/>
        </authorList>
    </citation>
    <scope>NUCLEOTIDE SEQUENCE [LARGE SCALE GENOMIC DNA]</scope>
    <source>
        <strain evidence="2">FD-334 SS-4</strain>
    </source>
</reference>
<accession>A0A0D2LUR5</accession>
<evidence type="ECO:0000313" key="1">
    <source>
        <dbReference type="EMBL" id="KJA14568.1"/>
    </source>
</evidence>